<dbReference type="EMBL" id="OX597819">
    <property type="protein sequence ID" value="CAI9723894.1"/>
    <property type="molecule type" value="Genomic_DNA"/>
</dbReference>
<accession>A0AA36AXK9</accession>
<feature type="region of interest" description="Disordered" evidence="1">
    <location>
        <begin position="61"/>
        <end position="84"/>
    </location>
</feature>
<organism evidence="2 3">
    <name type="scientific">Octopus vulgaris</name>
    <name type="common">Common octopus</name>
    <dbReference type="NCBI Taxonomy" id="6645"/>
    <lineage>
        <taxon>Eukaryota</taxon>
        <taxon>Metazoa</taxon>
        <taxon>Spiralia</taxon>
        <taxon>Lophotrochozoa</taxon>
        <taxon>Mollusca</taxon>
        <taxon>Cephalopoda</taxon>
        <taxon>Coleoidea</taxon>
        <taxon>Octopodiformes</taxon>
        <taxon>Octopoda</taxon>
        <taxon>Incirrata</taxon>
        <taxon>Octopodidae</taxon>
        <taxon>Octopus</taxon>
    </lineage>
</organism>
<evidence type="ECO:0000313" key="2">
    <source>
        <dbReference type="EMBL" id="CAI9723894.1"/>
    </source>
</evidence>
<sequence length="84" mass="9756">MLAINQCSRNNSKNHVFEILPYSKMKEAICGRFPVALFLNKVLDHLKKSYVHLDFIENSHNSINNENNSSNNQNKDISKNAWHK</sequence>
<proteinExistence type="predicted"/>
<protein>
    <submittedName>
        <fullName evidence="2">Uncharacterized protein</fullName>
    </submittedName>
</protein>
<evidence type="ECO:0000313" key="3">
    <source>
        <dbReference type="Proteomes" id="UP001162480"/>
    </source>
</evidence>
<reference evidence="2" key="1">
    <citation type="submission" date="2023-08" db="EMBL/GenBank/DDBJ databases">
        <authorList>
            <person name="Alioto T."/>
            <person name="Alioto T."/>
            <person name="Gomez Garrido J."/>
        </authorList>
    </citation>
    <scope>NUCLEOTIDE SEQUENCE</scope>
</reference>
<feature type="compositionally biased region" description="Low complexity" evidence="1">
    <location>
        <begin position="61"/>
        <end position="75"/>
    </location>
</feature>
<gene>
    <name evidence="2" type="ORF">OCTVUL_1B011256</name>
</gene>
<name>A0AA36AXK9_OCTVU</name>
<dbReference type="AlphaFoldDB" id="A0AA36AXK9"/>
<dbReference type="Proteomes" id="UP001162480">
    <property type="component" value="Chromosome 6"/>
</dbReference>
<evidence type="ECO:0000256" key="1">
    <source>
        <dbReference type="SAM" id="MobiDB-lite"/>
    </source>
</evidence>
<keyword evidence="3" id="KW-1185">Reference proteome</keyword>